<feature type="transmembrane region" description="Helical" evidence="1">
    <location>
        <begin position="91"/>
        <end position="107"/>
    </location>
</feature>
<dbReference type="EMBL" id="CP022753">
    <property type="protein sequence ID" value="ASU85053.1"/>
    <property type="molecule type" value="Genomic_DNA"/>
</dbReference>
<name>A0A223SAC6_9ACTN</name>
<proteinExistence type="predicted"/>
<feature type="transmembrane region" description="Helical" evidence="1">
    <location>
        <begin position="12"/>
        <end position="34"/>
    </location>
</feature>
<dbReference type="AlphaFoldDB" id="A0A223SAC6"/>
<reference evidence="2 3" key="1">
    <citation type="submission" date="2017-08" db="EMBL/GenBank/DDBJ databases">
        <title>The complete genome sequence of Nocardiopsis gilva YIM 90087.</title>
        <authorList>
            <person name="Yin M."/>
            <person name="Tang S."/>
        </authorList>
    </citation>
    <scope>NUCLEOTIDE SEQUENCE [LARGE SCALE GENOMIC DNA]</scope>
    <source>
        <strain evidence="2 3">YIM 90087</strain>
    </source>
</reference>
<evidence type="ECO:0000256" key="1">
    <source>
        <dbReference type="SAM" id="Phobius"/>
    </source>
</evidence>
<feature type="transmembrane region" description="Helical" evidence="1">
    <location>
        <begin position="67"/>
        <end position="85"/>
    </location>
</feature>
<organism evidence="2 3">
    <name type="scientific">Nocardiopsis gilva YIM 90087</name>
    <dbReference type="NCBI Taxonomy" id="1235441"/>
    <lineage>
        <taxon>Bacteria</taxon>
        <taxon>Bacillati</taxon>
        <taxon>Actinomycetota</taxon>
        <taxon>Actinomycetes</taxon>
        <taxon>Streptosporangiales</taxon>
        <taxon>Nocardiopsidaceae</taxon>
        <taxon>Nocardiopsis</taxon>
    </lineage>
</organism>
<accession>A0A223SAC6</accession>
<sequence length="118" mass="12881">MSQELPRSVKWIRILLFVLAGLNLVAAVGVFFALGADAFAFGYALFQTIPGVVFLLLGLWIRKKGRLVFGGIVAVASLFTIYILLTLAGDSTVTQLLLPVLILILVMRPSSRAYFLHS</sequence>
<dbReference type="OrthoDB" id="3436742at2"/>
<evidence type="ECO:0000313" key="3">
    <source>
        <dbReference type="Proteomes" id="UP000215005"/>
    </source>
</evidence>
<dbReference type="KEGG" id="ngv:CDO52_21655"/>
<keyword evidence="3" id="KW-1185">Reference proteome</keyword>
<protein>
    <submittedName>
        <fullName evidence="2">Uncharacterized protein</fullName>
    </submittedName>
</protein>
<gene>
    <name evidence="2" type="ORF">CDO52_21655</name>
</gene>
<evidence type="ECO:0000313" key="2">
    <source>
        <dbReference type="EMBL" id="ASU85053.1"/>
    </source>
</evidence>
<keyword evidence="1" id="KW-0812">Transmembrane</keyword>
<keyword evidence="1" id="KW-0472">Membrane</keyword>
<dbReference type="RefSeq" id="WP_026126000.1">
    <property type="nucleotide sequence ID" value="NZ_ANBG01000267.1"/>
</dbReference>
<feature type="transmembrane region" description="Helical" evidence="1">
    <location>
        <begin position="40"/>
        <end position="60"/>
    </location>
</feature>
<keyword evidence="1" id="KW-1133">Transmembrane helix</keyword>
<dbReference type="Proteomes" id="UP000215005">
    <property type="component" value="Chromosome"/>
</dbReference>